<evidence type="ECO:0000256" key="3">
    <source>
        <dbReference type="SAM" id="SignalP"/>
    </source>
</evidence>
<dbReference type="RefSeq" id="WP_185691896.1">
    <property type="nucleotide sequence ID" value="NZ_JACHVA010000046.1"/>
</dbReference>
<reference evidence="4 5" key="1">
    <citation type="submission" date="2020-07" db="EMBL/GenBank/DDBJ databases">
        <authorList>
            <person name="Feng X."/>
        </authorList>
    </citation>
    <scope>NUCLEOTIDE SEQUENCE [LARGE SCALE GENOMIC DNA]</scope>
    <source>
        <strain evidence="4 5">JCM14086</strain>
    </source>
</reference>
<feature type="transmembrane region" description="Helical" evidence="2">
    <location>
        <begin position="1032"/>
        <end position="1053"/>
    </location>
</feature>
<gene>
    <name evidence="4" type="ORF">H5P30_05220</name>
</gene>
<dbReference type="InterPro" id="IPR019734">
    <property type="entry name" value="TPR_rpt"/>
</dbReference>
<name>A0A7X1AWC1_9BACT</name>
<dbReference type="EMBL" id="JACHVA010000046">
    <property type="protein sequence ID" value="MBC2601171.1"/>
    <property type="molecule type" value="Genomic_DNA"/>
</dbReference>
<feature type="transmembrane region" description="Helical" evidence="2">
    <location>
        <begin position="1157"/>
        <end position="1176"/>
    </location>
</feature>
<keyword evidence="2" id="KW-1133">Transmembrane helix</keyword>
<keyword evidence="2" id="KW-0472">Membrane</keyword>
<feature type="chain" id="PRO_5030593162" evidence="3">
    <location>
        <begin position="21"/>
        <end position="2248"/>
    </location>
</feature>
<dbReference type="Proteomes" id="UP000525652">
    <property type="component" value="Unassembled WGS sequence"/>
</dbReference>
<keyword evidence="2" id="KW-0812">Transmembrane</keyword>
<feature type="transmembrane region" description="Helical" evidence="2">
    <location>
        <begin position="2224"/>
        <end position="2243"/>
    </location>
</feature>
<feature type="transmembrane region" description="Helical" evidence="2">
    <location>
        <begin position="1133"/>
        <end position="1150"/>
    </location>
</feature>
<evidence type="ECO:0000256" key="2">
    <source>
        <dbReference type="SAM" id="Phobius"/>
    </source>
</evidence>
<comment type="caution">
    <text evidence="4">The sequence shown here is derived from an EMBL/GenBank/DDBJ whole genome shotgun (WGS) entry which is preliminary data.</text>
</comment>
<proteinExistence type="predicted"/>
<evidence type="ECO:0000313" key="4">
    <source>
        <dbReference type="EMBL" id="MBC2601171.1"/>
    </source>
</evidence>
<evidence type="ECO:0000256" key="1">
    <source>
        <dbReference type="PROSITE-ProRule" id="PRU00339"/>
    </source>
</evidence>
<protein>
    <submittedName>
        <fullName evidence="4">Uncharacterized protein</fullName>
    </submittedName>
</protein>
<organism evidence="4 5">
    <name type="scientific">Puniceicoccus vermicola</name>
    <dbReference type="NCBI Taxonomy" id="388746"/>
    <lineage>
        <taxon>Bacteria</taxon>
        <taxon>Pseudomonadati</taxon>
        <taxon>Verrucomicrobiota</taxon>
        <taxon>Opitutia</taxon>
        <taxon>Puniceicoccales</taxon>
        <taxon>Puniceicoccaceae</taxon>
        <taxon>Puniceicoccus</taxon>
    </lineage>
</organism>
<feature type="transmembrane region" description="Helical" evidence="2">
    <location>
        <begin position="1182"/>
        <end position="1198"/>
    </location>
</feature>
<feature type="repeat" description="TPR" evidence="1">
    <location>
        <begin position="2068"/>
        <end position="2101"/>
    </location>
</feature>
<sequence length="2248" mass="245728">MNMTKALLLPLLLLSHLAHSAETATPIQQPEGRSGSFVIHGEFDPAETPHNGKIATRIHGTITVGAEKTTGNWKVTLEPIATPLTLVYLQLKNTESIREVRGADLRGWGLQQKEDGATLGLAFSPSQTPEGRTIEILTSHEQSLPWESAKFLQISPLFEGLSRASVEFHTPPGIGLQFQAGNNVRSLENPTVHYASFALDGFPYELSASARQVPINPFTIENYTLRTEFTPSGPRHLWSGTITVHSDDGVELPLLRGAIALSEAPDTDDYTIQASPGNVRLKFPRAGSYAVELPFTVKVQESVDGGSLAFTPAEGTVRHFEAVNQSDERLVLTVAGVTRLLTESESTESFPLDREGTVRMNWTRGAGNTSAKKFFTVDGATTITVAKGALEQDTRFAYSLTQGAMQDVRLNVDGPADILDLTGPSIRDWSVRDTGDGTREILVQFSEAQSGQFLLRAKMMEILSAFPVEVEPTRLSPVGAQRFSGFLRIDFDAETKIDIAGTNGLLQVAPNLFPSARFDFSNSPGNRPAIAFRHGSADYSLSLRAEAVTPELFQSVVILYETDFSGIHLSADFDVEIREAAVSTIPIEIPEDFMVLSVSGGDVKDYQLIEENGKNLIQIYLNGEIKGRTAFGIEMERPGSFEPRPLAVHPVTIPDANLVRGFVGLGTVEGIRIQIDQTENLTEIASAFLPRFQDRASFAWRMQQEDWTLSASLSAVEQSIRLDTFRLLTLAEETLYGSAIFNFAVTGAPLTELQFELPAGYDNPDFQGEGLRSWTLKDRTATLRFQSPLSGAFTILATYESPITRDTLFPTTGPTPLLKADEQGFLAFVSHFPFEIARQEKSGTLTRIEARDLPEEWRLLYSSPLIAAFRYENENPELSVALRSLPGIESIQQNIESLQAQTRINPNGELITELDLTLRSIQRPYLALETPEGSRIWETRVAGQAVTPVTDGSRTLIPLPATTGPDGTLLVSLTTANPGDPSSKMQISLPVFPAPVQDFTWTVRADGSVVPAFQDGLLDPINLPQPLSLQGFVFAIGLLLFGIGIMGMVLLVRLAIRVPFWWKRFLIGIAICTCAFIAFLGAILALETNLVQGHPTPLPEQLEFSGKVLPAAESIHATVVLTEPDGSRGFHPSIPWLVAGVVLLAGAFALRRNRPAALALSSAGLALIFFASATSFPASWPLLWIGVIAVVAQILVAGRFRWAGRGKASVLLALIALGVGNPPDLSAAQAESITHDLTLQANRLSGETRIEWKATTGETLALAPAGTRVTAIDYEADAIELVRTTEGALLARAKSDGTHSIRMEALWEPQVDGNSRTVTLAVGPALIQKAILHGKQLERITLESKEAVDIRESDDGQSLELSFRVGTLPDLSWAPAKRDPAKEPLRFFSESKHVYVPISGVVIGEHRFNLSFAQGQSSAFSINIPESQIVTHVEANRGHTWQFNPETGMLQILTSEPVSAPFTIRVVTEMVKSNLPYETILEIPRVADVESSLGSVLLATPSEVEVTGVTPTAMSPGGNDSAIDPSLVQIVGETLSVRERFRFGKDEPSLTFTARGVETEIHIESRQNLSLGEDRTLLSFQGTATVEKAGLFSMRFAVPAPFDVENISATNLAYWTKDATEDGLEIILHFQQKVLGKLQLALTFSGPGADRLKDGPLPAIRFDRVARESGLYQISPELGLKVTVDLQSAALQVDPQSQGIRKPGGHLIRLLSKDWQASYSIEKLSPWIETQSLARVTVDSSRVEHRTVFALDIENAGVKELLLTVPKDHSSLVVEHPHLSHFRQESPDDPSIWKVVFDRRIIGTSSLTVHYFTEAVPENEDWALDLPYLQNSDRSTAYASVFTNPRLDLTPDPSAENNRALWTNIPERLRGRTQAPASGLVFRLTEPGQPIHFTVRNLGESESLLKARVLAVNARSILAETGITLTETVVRLQTQSQRYLPIRIQEETTLWSAFVNGQNVRLWEDGDEILIPLAKSSVPGAETEVRLITATRDHPLSRTSTETQNLSLPDLGLPLENIEWLVHAPQEWRVPMDTLETTLNLAGIVTQHPDHPGVMPNQTITDNNIDSARELYGLGNSLLQQGKTQDANRAFESAYNLSLNDASFNADALVQWNEVRKQQALSGLNQRRSKVANVSGNVNAMAQMENQSGAIPVQSAQSAEGLAAVVQQLIEQQNAALPSPAQFDLTVPAATQFIRLQRVVAVDPWAELYVSFQTEPTRQPADEGSWWIALVAFILLGALGCGISRKKE</sequence>
<keyword evidence="1" id="KW-0802">TPR repeat</keyword>
<feature type="signal peptide" evidence="3">
    <location>
        <begin position="1"/>
        <end position="20"/>
    </location>
</feature>
<feature type="transmembrane region" description="Helical" evidence="2">
    <location>
        <begin position="1210"/>
        <end position="1228"/>
    </location>
</feature>
<dbReference type="PROSITE" id="PS50005">
    <property type="entry name" value="TPR"/>
    <property type="match status" value="1"/>
</dbReference>
<evidence type="ECO:0000313" key="5">
    <source>
        <dbReference type="Proteomes" id="UP000525652"/>
    </source>
</evidence>
<keyword evidence="5" id="KW-1185">Reference proteome</keyword>
<feature type="transmembrane region" description="Helical" evidence="2">
    <location>
        <begin position="1065"/>
        <end position="1086"/>
    </location>
</feature>
<accession>A0A7X1AWC1</accession>
<keyword evidence="3" id="KW-0732">Signal</keyword>